<evidence type="ECO:0000256" key="1">
    <source>
        <dbReference type="SAM" id="Phobius"/>
    </source>
</evidence>
<evidence type="ECO:0000313" key="3">
    <source>
        <dbReference type="Proteomes" id="UP000295416"/>
    </source>
</evidence>
<feature type="transmembrane region" description="Helical" evidence="1">
    <location>
        <begin position="105"/>
        <end position="135"/>
    </location>
</feature>
<dbReference type="Proteomes" id="UP000295416">
    <property type="component" value="Unassembled WGS sequence"/>
</dbReference>
<keyword evidence="1" id="KW-1133">Transmembrane helix</keyword>
<name>A0A4R2NJN1_9BACL</name>
<feature type="transmembrane region" description="Helical" evidence="1">
    <location>
        <begin position="75"/>
        <end position="93"/>
    </location>
</feature>
<reference evidence="2 3" key="1">
    <citation type="submission" date="2019-03" db="EMBL/GenBank/DDBJ databases">
        <title>Genomic Encyclopedia of Type Strains, Phase IV (KMG-IV): sequencing the most valuable type-strain genomes for metagenomic binning, comparative biology and taxonomic classification.</title>
        <authorList>
            <person name="Goeker M."/>
        </authorList>
    </citation>
    <scope>NUCLEOTIDE SEQUENCE [LARGE SCALE GENOMIC DNA]</scope>
    <source>
        <strain evidence="2 3">DSM 19377</strain>
    </source>
</reference>
<dbReference type="OrthoDB" id="2182676at2"/>
<protein>
    <submittedName>
        <fullName evidence="2">Putative membrane protein YesL</fullName>
    </submittedName>
</protein>
<proteinExistence type="predicted"/>
<comment type="caution">
    <text evidence="2">The sequence shown here is derived from an EMBL/GenBank/DDBJ whole genome shotgun (WGS) entry which is preliminary data.</text>
</comment>
<keyword evidence="1" id="KW-0472">Membrane</keyword>
<dbReference type="Pfam" id="PF04854">
    <property type="entry name" value="DUF624"/>
    <property type="match status" value="1"/>
</dbReference>
<feature type="transmembrane region" description="Helical" evidence="1">
    <location>
        <begin position="147"/>
        <end position="171"/>
    </location>
</feature>
<organism evidence="2 3">
    <name type="scientific">Scopulibacillus darangshiensis</name>
    <dbReference type="NCBI Taxonomy" id="442528"/>
    <lineage>
        <taxon>Bacteria</taxon>
        <taxon>Bacillati</taxon>
        <taxon>Bacillota</taxon>
        <taxon>Bacilli</taxon>
        <taxon>Bacillales</taxon>
        <taxon>Sporolactobacillaceae</taxon>
        <taxon>Scopulibacillus</taxon>
    </lineage>
</organism>
<dbReference type="InterPro" id="IPR006938">
    <property type="entry name" value="DUF624"/>
</dbReference>
<dbReference type="EMBL" id="SLXK01000043">
    <property type="protein sequence ID" value="TCP21334.1"/>
    <property type="molecule type" value="Genomic_DNA"/>
</dbReference>
<dbReference type="AlphaFoldDB" id="A0A4R2NJN1"/>
<evidence type="ECO:0000313" key="2">
    <source>
        <dbReference type="EMBL" id="TCP21334.1"/>
    </source>
</evidence>
<dbReference type="RefSeq" id="WP_132747784.1">
    <property type="nucleotide sequence ID" value="NZ_SLXK01000043.1"/>
</dbReference>
<keyword evidence="3" id="KW-1185">Reference proteome</keyword>
<keyword evidence="1" id="KW-0812">Transmembrane</keyword>
<feature type="transmembrane region" description="Helical" evidence="1">
    <location>
        <begin position="25"/>
        <end position="51"/>
    </location>
</feature>
<sequence length="208" mass="24140">MEINGLVGGLYRIAEWIMRLAYANLLWILFTIMGLVVLGGIPSTIGLFAVVRKWVMGETDIPIFKTYWKAFSNEFVKGNLLGYILLGIGYVIYVDFKYFQSQQGIIFIILSFLMIFLFLVYFLTLLYFFPVFVHFELRKFQYLKQPLFIMLLQPIGAILMALGTLAVYFLMSYIPGLIPFFAASLMAYVLMWIAYRVFLRVEKKVQSS</sequence>
<gene>
    <name evidence="2" type="ORF">EV207_14311</name>
</gene>
<accession>A0A4R2NJN1</accession>
<feature type="transmembrane region" description="Helical" evidence="1">
    <location>
        <begin position="177"/>
        <end position="198"/>
    </location>
</feature>